<dbReference type="Gene3D" id="3.40.430.10">
    <property type="entry name" value="Dihydrofolate Reductase, subunit A"/>
    <property type="match status" value="1"/>
</dbReference>
<organism evidence="3">
    <name type="scientific">Mycobacterium xenopi 4042</name>
    <dbReference type="NCBI Taxonomy" id="1299334"/>
    <lineage>
        <taxon>Bacteria</taxon>
        <taxon>Bacillati</taxon>
        <taxon>Actinomycetota</taxon>
        <taxon>Actinomycetes</taxon>
        <taxon>Mycobacteriales</taxon>
        <taxon>Mycobacteriaceae</taxon>
        <taxon>Mycobacterium</taxon>
    </lineage>
</organism>
<evidence type="ECO:0000256" key="1">
    <source>
        <dbReference type="SAM" id="MobiDB-lite"/>
    </source>
</evidence>
<name>X7ZIW3_MYCXE</name>
<proteinExistence type="predicted"/>
<dbReference type="EMBL" id="JAOB01000075">
    <property type="protein sequence ID" value="EUA18530.1"/>
    <property type="molecule type" value="Genomic_DNA"/>
</dbReference>
<feature type="region of interest" description="Disordered" evidence="1">
    <location>
        <begin position="17"/>
        <end position="107"/>
    </location>
</feature>
<dbReference type="GO" id="GO:0009231">
    <property type="term" value="P:riboflavin biosynthetic process"/>
    <property type="evidence" value="ECO:0007669"/>
    <property type="project" value="InterPro"/>
</dbReference>
<gene>
    <name evidence="3" type="ORF">I553_3672</name>
</gene>
<comment type="caution">
    <text evidence="3">The sequence shown here is derived from an EMBL/GenBank/DDBJ whole genome shotgun (WGS) entry which is preliminary data.</text>
</comment>
<feature type="domain" description="Bacterial bifunctional deaminase-reductase C-terminal" evidence="2">
    <location>
        <begin position="11"/>
        <end position="53"/>
    </location>
</feature>
<reference evidence="3" key="1">
    <citation type="submission" date="2014-01" db="EMBL/GenBank/DDBJ databases">
        <authorList>
            <person name="Brown-Elliot B."/>
            <person name="Wallace R."/>
            <person name="Lenaerts A."/>
            <person name="Ordway D."/>
            <person name="DeGroote M.A."/>
            <person name="Parker T."/>
            <person name="Sizemore C."/>
            <person name="Tallon L.J."/>
            <person name="Sadzewicz L.K."/>
            <person name="Sengamalay N."/>
            <person name="Fraser C.M."/>
            <person name="Hine E."/>
            <person name="Shefchek K.A."/>
            <person name="Das S.P."/>
            <person name="Tettelin H."/>
        </authorList>
    </citation>
    <scope>NUCLEOTIDE SEQUENCE [LARGE SCALE GENOMIC DNA]</scope>
    <source>
        <strain evidence="3">4042</strain>
    </source>
</reference>
<accession>X7ZIW3</accession>
<dbReference type="GO" id="GO:0008703">
    <property type="term" value="F:5-amino-6-(5-phosphoribosylamino)uracil reductase activity"/>
    <property type="evidence" value="ECO:0007669"/>
    <property type="project" value="InterPro"/>
</dbReference>
<dbReference type="SUPFAM" id="SSF53597">
    <property type="entry name" value="Dihydrofolate reductase-like"/>
    <property type="match status" value="1"/>
</dbReference>
<feature type="compositionally biased region" description="Basic residues" evidence="1">
    <location>
        <begin position="47"/>
        <end position="62"/>
    </location>
</feature>
<evidence type="ECO:0000313" key="3">
    <source>
        <dbReference type="EMBL" id="EUA18530.1"/>
    </source>
</evidence>
<protein>
    <submittedName>
        <fullName evidence="3">RibD C-terminal domain protein</fullName>
    </submittedName>
</protein>
<sequence length="107" mass="11407">MAAQAAHRIAHVTWKYATSIDGRSAAADGSSQWITSEAAARPASPAPRRRHCRRHRHGAHRRSGADRPAGDGTLAGASRCGSGRQARNPFGGTSSQRRFAHHGDPHP</sequence>
<dbReference type="InterPro" id="IPR024072">
    <property type="entry name" value="DHFR-like_dom_sf"/>
</dbReference>
<dbReference type="InterPro" id="IPR002734">
    <property type="entry name" value="RibDG_C"/>
</dbReference>
<evidence type="ECO:0000259" key="2">
    <source>
        <dbReference type="Pfam" id="PF01872"/>
    </source>
</evidence>
<dbReference type="Pfam" id="PF01872">
    <property type="entry name" value="RibD_C"/>
    <property type="match status" value="1"/>
</dbReference>
<dbReference type="AlphaFoldDB" id="X7ZIW3"/>